<dbReference type="InterPro" id="IPR001680">
    <property type="entry name" value="WD40_rpt"/>
</dbReference>
<dbReference type="SMART" id="SM00320">
    <property type="entry name" value="WD40"/>
    <property type="match status" value="2"/>
</dbReference>
<evidence type="ECO:0000313" key="2">
    <source>
        <dbReference type="EMBL" id="CAA2981398.1"/>
    </source>
</evidence>
<reference evidence="2 3" key="1">
    <citation type="submission" date="2019-12" db="EMBL/GenBank/DDBJ databases">
        <authorList>
            <person name="Alioto T."/>
            <person name="Alioto T."/>
            <person name="Gomez Garrido J."/>
        </authorList>
    </citation>
    <scope>NUCLEOTIDE SEQUENCE [LARGE SCALE GENOMIC DNA]</scope>
</reference>
<keyword evidence="1" id="KW-0175">Coiled coil</keyword>
<name>A0A8S0RQ91_OLEEU</name>
<dbReference type="GO" id="GO:0061630">
    <property type="term" value="F:ubiquitin protein ligase activity"/>
    <property type="evidence" value="ECO:0007669"/>
    <property type="project" value="InterPro"/>
</dbReference>
<dbReference type="InterPro" id="IPR015943">
    <property type="entry name" value="WD40/YVTN_repeat-like_dom_sf"/>
</dbReference>
<dbReference type="EMBL" id="CACTIH010003670">
    <property type="protein sequence ID" value="CAA2981398.1"/>
    <property type="molecule type" value="Genomic_DNA"/>
</dbReference>
<evidence type="ECO:0000313" key="3">
    <source>
        <dbReference type="Proteomes" id="UP000594638"/>
    </source>
</evidence>
<keyword evidence="3" id="KW-1185">Reference proteome</keyword>
<evidence type="ECO:0000256" key="1">
    <source>
        <dbReference type="SAM" id="Coils"/>
    </source>
</evidence>
<proteinExistence type="predicted"/>
<dbReference type="Proteomes" id="UP000594638">
    <property type="component" value="Unassembled WGS sequence"/>
</dbReference>
<dbReference type="GO" id="GO:0016874">
    <property type="term" value="F:ligase activity"/>
    <property type="evidence" value="ECO:0007669"/>
    <property type="project" value="UniProtKB-KW"/>
</dbReference>
<dbReference type="GO" id="GO:0043161">
    <property type="term" value="P:proteasome-mediated ubiquitin-dependent protein catabolic process"/>
    <property type="evidence" value="ECO:0007669"/>
    <property type="project" value="TreeGrafter"/>
</dbReference>
<dbReference type="Gene3D" id="2.130.10.10">
    <property type="entry name" value="YVTN repeat-like/Quinoprotein amine dehydrogenase"/>
    <property type="match status" value="1"/>
</dbReference>
<dbReference type="PANTHER" id="PTHR44080">
    <property type="entry name" value="E3 UBIQUITIN-PROTEIN LIGASE COP1"/>
    <property type="match status" value="1"/>
</dbReference>
<protein>
    <submittedName>
        <fullName evidence="2">E3 ubiquitin- ligase COP1-like</fullName>
    </submittedName>
</protein>
<dbReference type="InterPro" id="IPR036322">
    <property type="entry name" value="WD40_repeat_dom_sf"/>
</dbReference>
<dbReference type="PANTHER" id="PTHR44080:SF1">
    <property type="entry name" value="E3 UBIQUITIN-PROTEIN LIGASE COP1"/>
    <property type="match status" value="1"/>
</dbReference>
<feature type="coiled-coil region" evidence="1">
    <location>
        <begin position="1"/>
        <end position="65"/>
    </location>
</feature>
<comment type="caution">
    <text evidence="2">The sequence shown here is derived from an EMBL/GenBank/DDBJ whole genome shotgun (WGS) entry which is preliminary data.</text>
</comment>
<dbReference type="Gramene" id="OE9A065540T1">
    <property type="protein sequence ID" value="OE9A065540C1"/>
    <property type="gene ID" value="OE9A065540"/>
</dbReference>
<dbReference type="InterPro" id="IPR042755">
    <property type="entry name" value="COP1"/>
</dbReference>
<dbReference type="AlphaFoldDB" id="A0A8S0RQ91"/>
<dbReference type="SUPFAM" id="SSF50978">
    <property type="entry name" value="WD40 repeat-like"/>
    <property type="match status" value="1"/>
</dbReference>
<dbReference type="OrthoDB" id="273771at2759"/>
<gene>
    <name evidence="2" type="ORF">OLEA9_A065540</name>
</gene>
<accession>A0A8S0RQ91</accession>
<sequence length="303" mass="35128">MKELDSLLSFLAEKKRKMEQEETERNMQILLEFLHSLKKQKVNELNEVQNDIQYVKEDVDAVERHRIELYRARDRYSVKLRLLGDDPMGLKSPTSSFKRISTSHLSSGNERGILSENFQHKKVEGKAQLSFLEPLRKDTSSSGPTSQHLSQASLAVKQKKRVHAQFNDLQEFYLQKRRQSTTHLPSQDKNDKSIIHREVRHGDRFHSTNIVSSIDFDRDDELFATAGVSRCIKVFDFSLVVNEHADVHCPVVEMSTQSKLSCLSWNKYSKNLIASSDYEGIVTIWDATTQQNLMEYEEHEKRA</sequence>
<keyword evidence="2" id="KW-0436">Ligase</keyword>
<dbReference type="Pfam" id="PF00400">
    <property type="entry name" value="WD40"/>
    <property type="match status" value="1"/>
</dbReference>
<organism evidence="2 3">
    <name type="scientific">Olea europaea subsp. europaea</name>
    <dbReference type="NCBI Taxonomy" id="158383"/>
    <lineage>
        <taxon>Eukaryota</taxon>
        <taxon>Viridiplantae</taxon>
        <taxon>Streptophyta</taxon>
        <taxon>Embryophyta</taxon>
        <taxon>Tracheophyta</taxon>
        <taxon>Spermatophyta</taxon>
        <taxon>Magnoliopsida</taxon>
        <taxon>eudicotyledons</taxon>
        <taxon>Gunneridae</taxon>
        <taxon>Pentapetalae</taxon>
        <taxon>asterids</taxon>
        <taxon>lamiids</taxon>
        <taxon>Lamiales</taxon>
        <taxon>Oleaceae</taxon>
        <taxon>Oleeae</taxon>
        <taxon>Olea</taxon>
    </lineage>
</organism>